<name>A0A9X3C6J4_9FLAO</name>
<dbReference type="Gene3D" id="3.30.420.140">
    <property type="entry name" value="YqgF/RNase H-like domain"/>
    <property type="match status" value="1"/>
</dbReference>
<dbReference type="RefSeq" id="WP_264207782.1">
    <property type="nucleotide sequence ID" value="NZ_JAOZEW010000022.1"/>
</dbReference>
<dbReference type="FunFam" id="3.30.420.140:FF:000001">
    <property type="entry name" value="RNA-binding transcriptional accessory protein"/>
    <property type="match status" value="1"/>
</dbReference>
<organism evidence="2 3">
    <name type="scientific">Flavobacterium shii</name>
    <dbReference type="NCBI Taxonomy" id="2987687"/>
    <lineage>
        <taxon>Bacteria</taxon>
        <taxon>Pseudomonadati</taxon>
        <taxon>Bacteroidota</taxon>
        <taxon>Flavobacteriia</taxon>
        <taxon>Flavobacteriales</taxon>
        <taxon>Flavobacteriaceae</taxon>
        <taxon>Flavobacterium</taxon>
    </lineage>
</organism>
<dbReference type="Pfam" id="PF16921">
    <property type="entry name" value="Tex_YqgF"/>
    <property type="match status" value="1"/>
</dbReference>
<dbReference type="SMART" id="SM00316">
    <property type="entry name" value="S1"/>
    <property type="match status" value="1"/>
</dbReference>
<dbReference type="Pfam" id="PF12836">
    <property type="entry name" value="HHH_3"/>
    <property type="match status" value="1"/>
</dbReference>
<evidence type="ECO:0000313" key="3">
    <source>
        <dbReference type="Proteomes" id="UP001151079"/>
    </source>
</evidence>
<dbReference type="Gene3D" id="1.10.3500.10">
    <property type="entry name" value="Tex N-terminal region-like"/>
    <property type="match status" value="1"/>
</dbReference>
<dbReference type="SUPFAM" id="SSF53098">
    <property type="entry name" value="Ribonuclease H-like"/>
    <property type="match status" value="1"/>
</dbReference>
<proteinExistence type="predicted"/>
<dbReference type="PANTHER" id="PTHR10724:SF10">
    <property type="entry name" value="S1 RNA-BINDING DOMAIN-CONTAINING PROTEIN 1"/>
    <property type="match status" value="1"/>
</dbReference>
<dbReference type="FunFam" id="2.40.50.140:FF:000051">
    <property type="entry name" value="RNA-binding transcriptional accessory protein"/>
    <property type="match status" value="1"/>
</dbReference>
<dbReference type="Pfam" id="PF17674">
    <property type="entry name" value="HHH_9"/>
    <property type="match status" value="1"/>
</dbReference>
<dbReference type="InterPro" id="IPR012337">
    <property type="entry name" value="RNaseH-like_sf"/>
</dbReference>
<dbReference type="InterPro" id="IPR003029">
    <property type="entry name" value="S1_domain"/>
</dbReference>
<dbReference type="Gene3D" id="1.10.150.310">
    <property type="entry name" value="Tex RuvX-like domain-like"/>
    <property type="match status" value="1"/>
</dbReference>
<dbReference type="InterPro" id="IPR023319">
    <property type="entry name" value="Tex-like_HTH_dom_sf"/>
</dbReference>
<dbReference type="GO" id="GO:0005737">
    <property type="term" value="C:cytoplasm"/>
    <property type="evidence" value="ECO:0007669"/>
    <property type="project" value="UniProtKB-ARBA"/>
</dbReference>
<dbReference type="CDD" id="cd05685">
    <property type="entry name" value="S1_Tex"/>
    <property type="match status" value="1"/>
</dbReference>
<dbReference type="SUPFAM" id="SSF50249">
    <property type="entry name" value="Nucleic acid-binding proteins"/>
    <property type="match status" value="1"/>
</dbReference>
<dbReference type="PROSITE" id="PS50126">
    <property type="entry name" value="S1"/>
    <property type="match status" value="1"/>
</dbReference>
<reference evidence="2" key="1">
    <citation type="submission" date="2022-10" db="EMBL/GenBank/DDBJ databases">
        <title>Two novel species of Flavobacterium.</title>
        <authorList>
            <person name="Liu Q."/>
            <person name="Xin Y.-H."/>
        </authorList>
    </citation>
    <scope>NUCLEOTIDE SEQUENCE</scope>
    <source>
        <strain evidence="2">LS1R49</strain>
    </source>
</reference>
<evidence type="ECO:0000259" key="1">
    <source>
        <dbReference type="PROSITE" id="PS50126"/>
    </source>
</evidence>
<accession>A0A9X3C6J4</accession>
<dbReference type="GO" id="GO:0003735">
    <property type="term" value="F:structural constituent of ribosome"/>
    <property type="evidence" value="ECO:0007669"/>
    <property type="project" value="TreeGrafter"/>
</dbReference>
<dbReference type="Pfam" id="PF09371">
    <property type="entry name" value="Tex_N"/>
    <property type="match status" value="1"/>
</dbReference>
<dbReference type="EMBL" id="JAOZEW010000022">
    <property type="protein sequence ID" value="MCV9929697.1"/>
    <property type="molecule type" value="Genomic_DNA"/>
</dbReference>
<dbReference type="SUPFAM" id="SSF158832">
    <property type="entry name" value="Tex N-terminal region-like"/>
    <property type="match status" value="1"/>
</dbReference>
<dbReference type="GO" id="GO:0003729">
    <property type="term" value="F:mRNA binding"/>
    <property type="evidence" value="ECO:0007669"/>
    <property type="project" value="UniProtKB-ARBA"/>
</dbReference>
<dbReference type="FunFam" id="1.10.150.310:FF:000001">
    <property type="entry name" value="RNA-binding transcriptional accessory protein"/>
    <property type="match status" value="1"/>
</dbReference>
<dbReference type="InterPro" id="IPR055179">
    <property type="entry name" value="Tex-like_central_region"/>
</dbReference>
<dbReference type="InterPro" id="IPR006641">
    <property type="entry name" value="YqgF/RNaseH-like_dom"/>
</dbReference>
<dbReference type="InterPro" id="IPR012340">
    <property type="entry name" value="NA-bd_OB-fold"/>
</dbReference>
<dbReference type="SMART" id="SM00732">
    <property type="entry name" value="YqgFc"/>
    <property type="match status" value="1"/>
</dbReference>
<dbReference type="InterPro" id="IPR023323">
    <property type="entry name" value="Tex-like_dom_sf"/>
</dbReference>
<sequence length="707" mass="79567">MTNIQFIAKSVQTAAINIQNTVKLLEEDCTIPFISRYRKDTTGNLDEVVIEQIAKLQKEYEVIVKRKEAVLKSIEEQKLLTPELKQKIDQSFDLQEIEDFYLPYKKKKKTKADVARENGLEPLAKIIMSQGNDDVDFLSTQYINDNVINEEAALQGARDIIAEWINENLYVRKQLRRLYQRKSTIATKVVKTKKDDENAQKFNQYFDWSEPLTKAPSHRLLAMLRAENEGFVKMKVEVDIDEAYDVIDELVIKGQNNTTPHIQLAIEDSYKRLLNPAIGNETLQEAKAKADANSIQVFANNLGQLLLAPPLGEKRILAIDPGFRSGCKVVCLDEKGDLLYNETIYPHAPQHEDAMAMKKIRSMVNSYKIDAISIGNGTASRETEFFIKKIAFDKPVQVFIVSEAGASVYSASKIARDEFPNYDVTVRGSVSIGRRLSDPLAELVKIDPKAIGVGQYQHDVDQSKLKEELDNTVIRCVNSVGININTASKHLLSYVSGIGEKLAENIVQYRSENGPFEDRKQLKKVPRLGDKAYQQGAAFIRITNAKNPLDNSAVHPEAYGIVEKMAKDLKLTVNDLIANKERTALIKPENYITPEIGLLTLKDIIKELEKPGLDPRKSAKVFEFDPNVKTIKDVKTGMILPGIVNNITNFGCFVDIGVKESGLVHISQLKAGFVSDVNEVVKLHQHVDVKVTEVDEDRKRIQLTMIL</sequence>
<comment type="caution">
    <text evidence="2">The sequence shown here is derived from an EMBL/GenBank/DDBJ whole genome shotgun (WGS) entry which is preliminary data.</text>
</comment>
<dbReference type="GO" id="GO:0006139">
    <property type="term" value="P:nucleobase-containing compound metabolic process"/>
    <property type="evidence" value="ECO:0007669"/>
    <property type="project" value="InterPro"/>
</dbReference>
<dbReference type="SUPFAM" id="SSF47781">
    <property type="entry name" value="RuvA domain 2-like"/>
    <property type="match status" value="2"/>
</dbReference>
<protein>
    <submittedName>
        <fullName evidence="2">RNA-binding transcriptional accessory protein</fullName>
    </submittedName>
</protein>
<dbReference type="InterPro" id="IPR050437">
    <property type="entry name" value="Ribos_protein_bS1-like"/>
</dbReference>
<dbReference type="Pfam" id="PF00575">
    <property type="entry name" value="S1"/>
    <property type="match status" value="1"/>
</dbReference>
<dbReference type="InterPro" id="IPR041692">
    <property type="entry name" value="HHH_9"/>
</dbReference>
<dbReference type="Gene3D" id="2.40.50.140">
    <property type="entry name" value="Nucleic acid-binding proteins"/>
    <property type="match status" value="1"/>
</dbReference>
<dbReference type="InterPro" id="IPR044146">
    <property type="entry name" value="S1_Tex"/>
</dbReference>
<gene>
    <name evidence="2" type="ORF">OIU83_18695</name>
</gene>
<evidence type="ECO:0000313" key="2">
    <source>
        <dbReference type="EMBL" id="MCV9929697.1"/>
    </source>
</evidence>
<dbReference type="InterPro" id="IPR010994">
    <property type="entry name" value="RuvA_2-like"/>
</dbReference>
<dbReference type="PANTHER" id="PTHR10724">
    <property type="entry name" value="30S RIBOSOMAL PROTEIN S1"/>
    <property type="match status" value="1"/>
</dbReference>
<dbReference type="AlphaFoldDB" id="A0A9X3C6J4"/>
<dbReference type="Gene3D" id="1.10.10.650">
    <property type="entry name" value="RuvA domain 2-like"/>
    <property type="match status" value="1"/>
</dbReference>
<feature type="domain" description="S1 motif" evidence="1">
    <location>
        <begin position="637"/>
        <end position="706"/>
    </location>
</feature>
<dbReference type="InterPro" id="IPR037027">
    <property type="entry name" value="YqgF/RNaseH-like_dom_sf"/>
</dbReference>
<dbReference type="GO" id="GO:0006412">
    <property type="term" value="P:translation"/>
    <property type="evidence" value="ECO:0007669"/>
    <property type="project" value="TreeGrafter"/>
</dbReference>
<keyword evidence="3" id="KW-1185">Reference proteome</keyword>
<dbReference type="InterPro" id="IPR032639">
    <property type="entry name" value="Tex_YqgF"/>
</dbReference>
<dbReference type="Proteomes" id="UP001151079">
    <property type="component" value="Unassembled WGS sequence"/>
</dbReference>
<dbReference type="FunFam" id="1.10.10.650:FF:000001">
    <property type="entry name" value="S1 RNA-binding domain 1"/>
    <property type="match status" value="1"/>
</dbReference>
<dbReference type="Pfam" id="PF22706">
    <property type="entry name" value="Tex_central_region"/>
    <property type="match status" value="1"/>
</dbReference>
<dbReference type="InterPro" id="IPR018974">
    <property type="entry name" value="Tex-like_N"/>
</dbReference>